<evidence type="ECO:0000313" key="6">
    <source>
        <dbReference type="Proteomes" id="UP000298781"/>
    </source>
</evidence>
<keyword evidence="6" id="KW-1185">Reference proteome</keyword>
<evidence type="ECO:0000256" key="2">
    <source>
        <dbReference type="ARBA" id="ARBA00005695"/>
    </source>
</evidence>
<dbReference type="RefSeq" id="WP_136958868.1">
    <property type="nucleotide sequence ID" value="NZ_CP039690.1"/>
</dbReference>
<dbReference type="InterPro" id="IPR039424">
    <property type="entry name" value="SBP_5"/>
</dbReference>
<evidence type="ECO:0000259" key="4">
    <source>
        <dbReference type="Pfam" id="PF00496"/>
    </source>
</evidence>
<dbReference type="EMBL" id="CP039690">
    <property type="protein sequence ID" value="QCI63410.1"/>
    <property type="molecule type" value="Genomic_DNA"/>
</dbReference>
<proteinExistence type="inferred from homology"/>
<evidence type="ECO:0000313" key="5">
    <source>
        <dbReference type="EMBL" id="QCI63410.1"/>
    </source>
</evidence>
<feature type="domain" description="Solute-binding protein family 5" evidence="4">
    <location>
        <begin position="72"/>
        <end position="451"/>
    </location>
</feature>
<accession>A0A4D7B068</accession>
<dbReference type="Pfam" id="PF00496">
    <property type="entry name" value="SBP_bac_5"/>
    <property type="match status" value="1"/>
</dbReference>
<evidence type="ECO:0000256" key="3">
    <source>
        <dbReference type="ARBA" id="ARBA00022729"/>
    </source>
</evidence>
<reference evidence="5 6" key="1">
    <citation type="submission" date="2019-04" db="EMBL/GenBank/DDBJ databases">
        <title>Phreatobacter aquaticus sp. nov.</title>
        <authorList>
            <person name="Choi A."/>
        </authorList>
    </citation>
    <scope>NUCLEOTIDE SEQUENCE [LARGE SCALE GENOMIC DNA]</scope>
    <source>
        <strain evidence="5 6">KCTC 52518</strain>
    </source>
</reference>
<dbReference type="PIRSF" id="PIRSF002741">
    <property type="entry name" value="MppA"/>
    <property type="match status" value="1"/>
</dbReference>
<dbReference type="GO" id="GO:0015833">
    <property type="term" value="P:peptide transport"/>
    <property type="evidence" value="ECO:0007669"/>
    <property type="project" value="TreeGrafter"/>
</dbReference>
<dbReference type="Gene3D" id="3.90.76.10">
    <property type="entry name" value="Dipeptide-binding Protein, Domain 1"/>
    <property type="match status" value="1"/>
</dbReference>
<dbReference type="KEGG" id="pstg:E8M01_03655"/>
<dbReference type="GO" id="GO:0030288">
    <property type="term" value="C:outer membrane-bounded periplasmic space"/>
    <property type="evidence" value="ECO:0007669"/>
    <property type="project" value="UniProtKB-ARBA"/>
</dbReference>
<dbReference type="InterPro" id="IPR030678">
    <property type="entry name" value="Peptide/Ni-bd"/>
</dbReference>
<keyword evidence="3" id="KW-0732">Signal</keyword>
<comment type="subcellular location">
    <subcellularLocation>
        <location evidence="1">Periplasm</location>
    </subcellularLocation>
</comment>
<gene>
    <name evidence="5" type="ORF">E8M01_03655</name>
</gene>
<dbReference type="Proteomes" id="UP000298781">
    <property type="component" value="Chromosome"/>
</dbReference>
<dbReference type="SUPFAM" id="SSF53850">
    <property type="entry name" value="Periplasmic binding protein-like II"/>
    <property type="match status" value="1"/>
</dbReference>
<dbReference type="Gene3D" id="3.40.190.10">
    <property type="entry name" value="Periplasmic binding protein-like II"/>
    <property type="match status" value="1"/>
</dbReference>
<dbReference type="CDD" id="cd08502">
    <property type="entry name" value="PBP2_NikA_DppA_OppA_like_16"/>
    <property type="match status" value="1"/>
</dbReference>
<dbReference type="Gene3D" id="3.10.105.10">
    <property type="entry name" value="Dipeptide-binding Protein, Domain 3"/>
    <property type="match status" value="1"/>
</dbReference>
<dbReference type="PANTHER" id="PTHR30290:SF38">
    <property type="entry name" value="D,D-DIPEPTIDE-BINDING PERIPLASMIC PROTEIN DDPA-RELATED"/>
    <property type="match status" value="1"/>
</dbReference>
<name>A0A4D7B068_9HYPH</name>
<organism evidence="5 6">
    <name type="scientific">Phreatobacter stygius</name>
    <dbReference type="NCBI Taxonomy" id="1940610"/>
    <lineage>
        <taxon>Bacteria</taxon>
        <taxon>Pseudomonadati</taxon>
        <taxon>Pseudomonadota</taxon>
        <taxon>Alphaproteobacteria</taxon>
        <taxon>Hyphomicrobiales</taxon>
        <taxon>Phreatobacteraceae</taxon>
        <taxon>Phreatobacter</taxon>
    </lineage>
</organism>
<dbReference type="GO" id="GO:1904680">
    <property type="term" value="F:peptide transmembrane transporter activity"/>
    <property type="evidence" value="ECO:0007669"/>
    <property type="project" value="TreeGrafter"/>
</dbReference>
<sequence>MPNRRHVLQGIGGGLASLAAPRLGAAQAVRTLRFIPNADLAILDPVWTLAYVTRNHACMVFDTLYGIDDQFQPQPQMVAGHQVTDDGTRWQLTLRDGLVFHDGSPVLARDCVASIRRWGQTDSVGRTLMALTDAVSAPSDTLIEFRLKRPFPLLPMALGKASPNMLCIMPERLAETPPQKQVTDMVGSGPFRFLAGERVAGSSAAYARFDKYVPAPGPSRFLAGGKHVHFDRVEWRTVPDAGTAAAALQAGEVDWWEAPSSDLLPLLARNRNIALETIDSTGSIGVIRINHANPPFDNPAILRAVLGAVDQSEYMMAVAGDDRALWNDKVGLFTPGTPMAADTGMEVLSGPRDPERVKRALAAAGYKGERIVLMGASDIPAINAMSQVAQAMFSRIGMNVDYISTDWGTVMQRRASNQPVDRGGWSAFVGTWSGYDMLNPAVSVTLRGDGNAAGGWLKDAEIERLRTAWFDAPDLAGQQSVCRALQEQAWRSVPYIPLGQFRTRTAIRRNIVDLPKGIPAFWGLRRRV</sequence>
<dbReference type="PANTHER" id="PTHR30290">
    <property type="entry name" value="PERIPLASMIC BINDING COMPONENT OF ABC TRANSPORTER"/>
    <property type="match status" value="1"/>
</dbReference>
<dbReference type="InterPro" id="IPR006311">
    <property type="entry name" value="TAT_signal"/>
</dbReference>
<comment type="similarity">
    <text evidence="2">Belongs to the bacterial solute-binding protein 5 family.</text>
</comment>
<dbReference type="AlphaFoldDB" id="A0A4D7B068"/>
<evidence type="ECO:0000256" key="1">
    <source>
        <dbReference type="ARBA" id="ARBA00004418"/>
    </source>
</evidence>
<protein>
    <submittedName>
        <fullName evidence="5">ABC transporter substrate-binding protein</fullName>
    </submittedName>
</protein>
<dbReference type="OrthoDB" id="9803988at2"/>
<dbReference type="GO" id="GO:0043190">
    <property type="term" value="C:ATP-binding cassette (ABC) transporter complex"/>
    <property type="evidence" value="ECO:0007669"/>
    <property type="project" value="InterPro"/>
</dbReference>
<dbReference type="InterPro" id="IPR000914">
    <property type="entry name" value="SBP_5_dom"/>
</dbReference>
<dbReference type="PROSITE" id="PS51318">
    <property type="entry name" value="TAT"/>
    <property type="match status" value="1"/>
</dbReference>